<dbReference type="Pfam" id="PF04940">
    <property type="entry name" value="BLUF"/>
    <property type="match status" value="1"/>
</dbReference>
<reference evidence="2 5" key="2">
    <citation type="journal article" date="2018" name="Nat. Biotechnol.">
        <title>A standardized bacterial taxonomy based on genome phylogeny substantially revises the tree of life.</title>
        <authorList>
            <person name="Parks D.H."/>
            <person name="Chuvochina M."/>
            <person name="Waite D.W."/>
            <person name="Rinke C."/>
            <person name="Skarshewski A."/>
            <person name="Chaumeil P.A."/>
            <person name="Hugenholtz P."/>
        </authorList>
    </citation>
    <scope>NUCLEOTIDE SEQUENCE [LARGE SCALE GENOMIC DNA]</scope>
    <source>
        <strain evidence="2">UBA10378</strain>
    </source>
</reference>
<evidence type="ECO:0000313" key="2">
    <source>
        <dbReference type="EMBL" id="HBQ48942.1"/>
    </source>
</evidence>
<dbReference type="EMBL" id="DOGS01000176">
    <property type="protein sequence ID" value="HBQ48942.1"/>
    <property type="molecule type" value="Genomic_DNA"/>
</dbReference>
<organism evidence="3 4">
    <name type="scientific">Hyphomonas atlantica</name>
    <dbReference type="NCBI Taxonomy" id="1280948"/>
    <lineage>
        <taxon>Bacteria</taxon>
        <taxon>Pseudomonadati</taxon>
        <taxon>Pseudomonadota</taxon>
        <taxon>Alphaproteobacteria</taxon>
        <taxon>Hyphomonadales</taxon>
        <taxon>Hyphomonadaceae</taxon>
        <taxon>Hyphomonas</taxon>
    </lineage>
</organism>
<dbReference type="OrthoDB" id="196105at2"/>
<name>A0A059DXZ5_9PROT</name>
<dbReference type="SMART" id="SM01034">
    <property type="entry name" value="BLUF"/>
    <property type="match status" value="1"/>
</dbReference>
<evidence type="ECO:0000313" key="3">
    <source>
        <dbReference type="EMBL" id="KCZ58269.1"/>
    </source>
</evidence>
<comment type="caution">
    <text evidence="3">The sequence shown here is derived from an EMBL/GenBank/DDBJ whole genome shotgun (WGS) entry which is preliminary data.</text>
</comment>
<dbReference type="AlphaFoldDB" id="A0A059DXZ5"/>
<dbReference type="eggNOG" id="COG2200">
    <property type="taxonomic scope" value="Bacteria"/>
</dbReference>
<reference evidence="3 4" key="1">
    <citation type="journal article" date="2014" name="Antonie Van Leeuwenhoek">
        <title>Hyphomonas beringensis sp. nov. and Hyphomonas chukchiensis sp. nov., isolated from surface seawater of the Bering Sea and Chukchi Sea.</title>
        <authorList>
            <person name="Li C."/>
            <person name="Lai Q."/>
            <person name="Li G."/>
            <person name="Dong C."/>
            <person name="Wang J."/>
            <person name="Liao Y."/>
            <person name="Shao Z."/>
        </authorList>
    </citation>
    <scope>NUCLEOTIDE SEQUENCE [LARGE SCALE GENOMIC DNA]</scope>
    <source>
        <strain evidence="3 4">22II1-22F38</strain>
    </source>
</reference>
<dbReference type="SUPFAM" id="SSF54975">
    <property type="entry name" value="Acylphosphatase/BLUF domain-like"/>
    <property type="match status" value="1"/>
</dbReference>
<dbReference type="GO" id="GO:0009882">
    <property type="term" value="F:blue light photoreceptor activity"/>
    <property type="evidence" value="ECO:0007669"/>
    <property type="project" value="InterPro"/>
</dbReference>
<feature type="domain" description="BLUF" evidence="1">
    <location>
        <begin position="1"/>
        <end position="92"/>
    </location>
</feature>
<dbReference type="GO" id="GO:0071949">
    <property type="term" value="F:FAD binding"/>
    <property type="evidence" value="ECO:0007669"/>
    <property type="project" value="InterPro"/>
</dbReference>
<dbReference type="GeneID" id="92500465"/>
<dbReference type="Proteomes" id="UP000263957">
    <property type="component" value="Unassembled WGS sequence"/>
</dbReference>
<evidence type="ECO:0000313" key="4">
    <source>
        <dbReference type="Proteomes" id="UP000024547"/>
    </source>
</evidence>
<dbReference type="Proteomes" id="UP000024547">
    <property type="component" value="Unassembled WGS sequence"/>
</dbReference>
<dbReference type="RefSeq" id="WP_051602883.1">
    <property type="nucleotide sequence ID" value="NZ_AWFH01000061.1"/>
</dbReference>
<proteinExistence type="predicted"/>
<dbReference type="STRING" id="1280948.HY36_10435"/>
<evidence type="ECO:0000313" key="5">
    <source>
        <dbReference type="Proteomes" id="UP000263957"/>
    </source>
</evidence>
<gene>
    <name evidence="2" type="ORF">DD728_08660</name>
    <name evidence="3" type="ORF">HY36_10435</name>
</gene>
<dbReference type="Gene3D" id="3.30.70.100">
    <property type="match status" value="1"/>
</dbReference>
<protein>
    <recommendedName>
        <fullName evidence="1">BLUF domain-containing protein</fullName>
    </recommendedName>
</protein>
<evidence type="ECO:0000259" key="1">
    <source>
        <dbReference type="PROSITE" id="PS50925"/>
    </source>
</evidence>
<accession>A0A059DXZ5</accession>
<dbReference type="InterPro" id="IPR007024">
    <property type="entry name" value="BLUF_domain"/>
</dbReference>
<dbReference type="PATRIC" id="fig|1280948.3.peg.3212"/>
<dbReference type="InterPro" id="IPR036046">
    <property type="entry name" value="Acylphosphatase-like_dom_sf"/>
</dbReference>
<sequence>MKRLIYISTAIDTIQESDIDDIVATAQRVNEVQSLTGVLLFNGLNFLQLLEGPQSNVENIYNRILTDKRHVSVTTVLVEPAQLRIFSDWRMVARKTPELQSKEKFKKMHVMTDVLDREMPVSVRKVFDNFASLKGI</sequence>
<dbReference type="EMBL" id="AWFH01000061">
    <property type="protein sequence ID" value="KCZ58269.1"/>
    <property type="molecule type" value="Genomic_DNA"/>
</dbReference>
<dbReference type="PROSITE" id="PS50925">
    <property type="entry name" value="BLUF"/>
    <property type="match status" value="1"/>
</dbReference>
<keyword evidence="4" id="KW-1185">Reference proteome</keyword>